<dbReference type="PANTHER" id="PTHR46566:SF2">
    <property type="entry name" value="ATP-DEPENDENT 6-PHOSPHOFRUCTOKINASE ISOZYME 2"/>
    <property type="match status" value="1"/>
</dbReference>
<dbReference type="GO" id="GO:0005524">
    <property type="term" value="F:ATP binding"/>
    <property type="evidence" value="ECO:0007669"/>
    <property type="project" value="UniProtKB-KW"/>
</dbReference>
<evidence type="ECO:0000256" key="6">
    <source>
        <dbReference type="PIRNR" id="PIRNR000535"/>
    </source>
</evidence>
<reference evidence="8" key="2">
    <citation type="submission" date="2020-09" db="EMBL/GenBank/DDBJ databases">
        <authorList>
            <person name="Sun Q."/>
            <person name="Zhou Y."/>
        </authorList>
    </citation>
    <scope>NUCLEOTIDE SEQUENCE</scope>
    <source>
        <strain evidence="8">CGMCC 1.6333</strain>
    </source>
</reference>
<gene>
    <name evidence="8" type="primary">fruB</name>
    <name evidence="8" type="ORF">GCM10011351_00520</name>
</gene>
<comment type="caution">
    <text evidence="8">The sequence shown here is derived from an EMBL/GenBank/DDBJ whole genome shotgun (WGS) entry which is preliminary data.</text>
</comment>
<dbReference type="GO" id="GO:0008662">
    <property type="term" value="F:1-phosphofructokinase activity"/>
    <property type="evidence" value="ECO:0007669"/>
    <property type="project" value="InterPro"/>
</dbReference>
<proteinExistence type="inferred from homology"/>
<dbReference type="GO" id="GO:0044281">
    <property type="term" value="P:small molecule metabolic process"/>
    <property type="evidence" value="ECO:0007669"/>
    <property type="project" value="UniProtKB-ARBA"/>
</dbReference>
<dbReference type="PIRSF" id="PIRSF000535">
    <property type="entry name" value="1PFK/6PFK/LacC"/>
    <property type="match status" value="1"/>
</dbReference>
<dbReference type="EC" id="2.7.1.144" evidence="6"/>
<comment type="similarity">
    <text evidence="6">Belongs to the carbohydrate kinase PfkB family. LacC subfamily.</text>
</comment>
<dbReference type="CDD" id="cd01164">
    <property type="entry name" value="FruK_PfkB_like"/>
    <property type="match status" value="1"/>
</dbReference>
<dbReference type="EMBL" id="BMLG01000001">
    <property type="protein sequence ID" value="GGM18628.1"/>
    <property type="molecule type" value="Genomic_DNA"/>
</dbReference>
<keyword evidence="2 6" id="KW-0808">Transferase</keyword>
<dbReference type="InterPro" id="IPR011611">
    <property type="entry name" value="PfkB_dom"/>
</dbReference>
<feature type="domain" description="Carbohydrate kinase PfkB" evidence="7">
    <location>
        <begin position="10"/>
        <end position="297"/>
    </location>
</feature>
<evidence type="ECO:0000259" key="7">
    <source>
        <dbReference type="Pfam" id="PF00294"/>
    </source>
</evidence>
<evidence type="ECO:0000256" key="1">
    <source>
        <dbReference type="ARBA" id="ARBA00005380"/>
    </source>
</evidence>
<evidence type="ECO:0000256" key="3">
    <source>
        <dbReference type="ARBA" id="ARBA00022741"/>
    </source>
</evidence>
<sequence>MNKRIVTVTLNPAMDKTITLETFKLGELNRVKQSPLVDPGGKGINVAKVLQGFGANVVATGFIAGESGKKLENKVNQLGIKSDFTEVMDGEVRTNLKVVDVSTNQTTEINEPGFSVTAEAEVLLKNKIINLLDDASFLILSGSLPNGIQADVYQQYIEIAKEKGVKVILDADGLSLKQGIDAQPYAIKPNLFELEQYTGMKLTNTDEIIAAGKNILVKGVELICISLGEDGAIFLTSEEGYHITPMKITPKSVVGAGDSMVATLAYSYLQQYSLVDAAKFSTAAGTVTATKEGTTVCTLDEVENTYSKLQALQLY</sequence>
<reference evidence="8" key="1">
    <citation type="journal article" date="2014" name="Int. J. Syst. Evol. Microbiol.">
        <title>Complete genome sequence of Corynebacterium casei LMG S-19264T (=DSM 44701T), isolated from a smear-ripened cheese.</title>
        <authorList>
            <consortium name="US DOE Joint Genome Institute (JGI-PGF)"/>
            <person name="Walter F."/>
            <person name="Albersmeier A."/>
            <person name="Kalinowski J."/>
            <person name="Ruckert C."/>
        </authorList>
    </citation>
    <scope>NUCLEOTIDE SEQUENCE</scope>
    <source>
        <strain evidence="8">CGMCC 1.6333</strain>
    </source>
</reference>
<comment type="catalytic activity">
    <reaction evidence="6">
        <text>D-tagatofuranose 6-phosphate + ATP = D-tagatofuranose 1,6-bisphosphate + ADP + H(+)</text>
        <dbReference type="Rhea" id="RHEA:12420"/>
        <dbReference type="ChEBI" id="CHEBI:15378"/>
        <dbReference type="ChEBI" id="CHEBI:30616"/>
        <dbReference type="ChEBI" id="CHEBI:58694"/>
        <dbReference type="ChEBI" id="CHEBI:58695"/>
        <dbReference type="ChEBI" id="CHEBI:456216"/>
        <dbReference type="EC" id="2.7.1.144"/>
    </reaction>
</comment>
<dbReference type="GO" id="GO:0005988">
    <property type="term" value="P:lactose metabolic process"/>
    <property type="evidence" value="ECO:0007669"/>
    <property type="project" value="UniProtKB-KW"/>
</dbReference>
<name>A0A917WNG8_9BACI</name>
<evidence type="ECO:0000256" key="4">
    <source>
        <dbReference type="ARBA" id="ARBA00022777"/>
    </source>
</evidence>
<dbReference type="Gene3D" id="3.40.1190.20">
    <property type="match status" value="1"/>
</dbReference>
<organism evidence="8 9">
    <name type="scientific">Paraliobacillus quinghaiensis</name>
    <dbReference type="NCBI Taxonomy" id="470815"/>
    <lineage>
        <taxon>Bacteria</taxon>
        <taxon>Bacillati</taxon>
        <taxon>Bacillota</taxon>
        <taxon>Bacilli</taxon>
        <taxon>Bacillales</taxon>
        <taxon>Bacillaceae</taxon>
        <taxon>Paraliobacillus</taxon>
    </lineage>
</organism>
<keyword evidence="4 8" id="KW-0418">Kinase</keyword>
<dbReference type="GO" id="GO:0009024">
    <property type="term" value="F:tagatose-6-phosphate kinase activity"/>
    <property type="evidence" value="ECO:0007669"/>
    <property type="project" value="UniProtKB-EC"/>
</dbReference>
<dbReference type="SUPFAM" id="SSF53613">
    <property type="entry name" value="Ribokinase-like"/>
    <property type="match status" value="1"/>
</dbReference>
<evidence type="ECO:0000256" key="2">
    <source>
        <dbReference type="ARBA" id="ARBA00022679"/>
    </source>
</evidence>
<dbReference type="PANTHER" id="PTHR46566">
    <property type="entry name" value="1-PHOSPHOFRUCTOKINASE-RELATED"/>
    <property type="match status" value="1"/>
</dbReference>
<evidence type="ECO:0000313" key="8">
    <source>
        <dbReference type="EMBL" id="GGM18628.1"/>
    </source>
</evidence>
<accession>A0A917WNG8</accession>
<comment type="similarity">
    <text evidence="1">Belongs to the carbohydrate kinase pfkB family.</text>
</comment>
<dbReference type="RefSeq" id="WP_117152542.1">
    <property type="nucleotide sequence ID" value="NZ_BMLG01000001.1"/>
</dbReference>
<dbReference type="InterPro" id="IPR029056">
    <property type="entry name" value="Ribokinase-like"/>
</dbReference>
<dbReference type="AlphaFoldDB" id="A0A917WNG8"/>
<dbReference type="Proteomes" id="UP000618460">
    <property type="component" value="Unassembled WGS sequence"/>
</dbReference>
<dbReference type="Pfam" id="PF00294">
    <property type="entry name" value="PfkB"/>
    <property type="match status" value="1"/>
</dbReference>
<dbReference type="InterPro" id="IPR022463">
    <property type="entry name" value="1-PFruKinase"/>
</dbReference>
<evidence type="ECO:0000313" key="9">
    <source>
        <dbReference type="Proteomes" id="UP000618460"/>
    </source>
</evidence>
<comment type="pathway">
    <text evidence="6">Carbohydrate metabolism; D-tagatose 6-phosphate degradation; D-glyceraldehyde 3-phosphate and glycerone phosphate from D-tagatose 6-phosphate: step 1/2.</text>
</comment>
<keyword evidence="3 6" id="KW-0547">Nucleotide-binding</keyword>
<dbReference type="FunFam" id="3.40.1190.20:FF:000001">
    <property type="entry name" value="Phosphofructokinase"/>
    <property type="match status" value="1"/>
</dbReference>
<keyword evidence="6" id="KW-0423">Lactose metabolism</keyword>
<dbReference type="NCBIfam" id="TIGR03168">
    <property type="entry name" value="1-PFK"/>
    <property type="match status" value="1"/>
</dbReference>
<keyword evidence="9" id="KW-1185">Reference proteome</keyword>
<protein>
    <recommendedName>
        <fullName evidence="6">Tagatose-6-phosphate kinase</fullName>
        <ecNumber evidence="6">2.7.1.144</ecNumber>
    </recommendedName>
</protein>
<keyword evidence="5 6" id="KW-0067">ATP-binding</keyword>
<dbReference type="GO" id="GO:0005829">
    <property type="term" value="C:cytosol"/>
    <property type="evidence" value="ECO:0007669"/>
    <property type="project" value="TreeGrafter"/>
</dbReference>
<dbReference type="InterPro" id="IPR017583">
    <property type="entry name" value="Tagatose/fructose_Pkinase"/>
</dbReference>
<dbReference type="OrthoDB" id="9801219at2"/>
<dbReference type="NCBIfam" id="TIGR03828">
    <property type="entry name" value="pfkB"/>
    <property type="match status" value="1"/>
</dbReference>
<evidence type="ECO:0000256" key="5">
    <source>
        <dbReference type="ARBA" id="ARBA00022840"/>
    </source>
</evidence>
<dbReference type="GO" id="GO:0016052">
    <property type="term" value="P:carbohydrate catabolic process"/>
    <property type="evidence" value="ECO:0007669"/>
    <property type="project" value="UniProtKB-ARBA"/>
</dbReference>